<feature type="transmembrane region" description="Helical" evidence="1">
    <location>
        <begin position="6"/>
        <end position="28"/>
    </location>
</feature>
<feature type="transmembrane region" description="Helical" evidence="1">
    <location>
        <begin position="86"/>
        <end position="107"/>
    </location>
</feature>
<comment type="caution">
    <text evidence="2">The sequence shown here is derived from an EMBL/GenBank/DDBJ whole genome shotgun (WGS) entry which is preliminary data.</text>
</comment>
<reference evidence="2 3" key="1">
    <citation type="submission" date="2018-03" db="EMBL/GenBank/DDBJ databases">
        <authorList>
            <person name="Keele B.F."/>
        </authorList>
    </citation>
    <scope>NUCLEOTIDE SEQUENCE [LARGE SCALE GENOMIC DNA]</scope>
    <source>
        <strain evidence="2 3">YL28-9</strain>
    </source>
</reference>
<keyword evidence="1" id="KW-1133">Transmembrane helix</keyword>
<evidence type="ECO:0000313" key="3">
    <source>
        <dbReference type="Proteomes" id="UP000240912"/>
    </source>
</evidence>
<keyword evidence="1" id="KW-0812">Transmembrane</keyword>
<evidence type="ECO:0000313" key="2">
    <source>
        <dbReference type="EMBL" id="PST85287.1"/>
    </source>
</evidence>
<accession>A0A2T3HSC9</accession>
<feature type="transmembrane region" description="Helical" evidence="1">
    <location>
        <begin position="119"/>
        <end position="141"/>
    </location>
</feature>
<evidence type="ECO:0000256" key="1">
    <source>
        <dbReference type="SAM" id="Phobius"/>
    </source>
</evidence>
<keyword evidence="3" id="KW-1185">Reference proteome</keyword>
<organism evidence="2 3">
    <name type="scientific">Pedobacter yulinensis</name>
    <dbReference type="NCBI Taxonomy" id="2126353"/>
    <lineage>
        <taxon>Bacteria</taxon>
        <taxon>Pseudomonadati</taxon>
        <taxon>Bacteroidota</taxon>
        <taxon>Sphingobacteriia</taxon>
        <taxon>Sphingobacteriales</taxon>
        <taxon>Sphingobacteriaceae</taxon>
        <taxon>Pedobacter</taxon>
    </lineage>
</organism>
<keyword evidence="1" id="KW-0472">Membrane</keyword>
<name>A0A2T3HSC9_9SPHI</name>
<sequence>MYATLLILHSLWRWAVVISLLTTIVMAYRGRSGKVPFTPAANNWRHWTATILHLQMLLGMALYVQSPVLTVHMASHPGKLLSEPVFFRYLHLGMMLLATVLVTIGSAKAKRMQGDEAKYQTMLTWFSLGLAVIIIAIPWPFSPLSGRPLYRTF</sequence>
<protein>
    <recommendedName>
        <fullName evidence="4">Cytochrome B</fullName>
    </recommendedName>
</protein>
<proteinExistence type="predicted"/>
<dbReference type="EMBL" id="PYLS01000001">
    <property type="protein sequence ID" value="PST85287.1"/>
    <property type="molecule type" value="Genomic_DNA"/>
</dbReference>
<feature type="transmembrane region" description="Helical" evidence="1">
    <location>
        <begin position="49"/>
        <end position="66"/>
    </location>
</feature>
<dbReference type="Proteomes" id="UP000240912">
    <property type="component" value="Unassembled WGS sequence"/>
</dbReference>
<dbReference type="OrthoDB" id="329514at2"/>
<dbReference type="AlphaFoldDB" id="A0A2T3HSC9"/>
<gene>
    <name evidence="2" type="ORF">C7T94_02225</name>
</gene>
<evidence type="ECO:0008006" key="4">
    <source>
        <dbReference type="Google" id="ProtNLM"/>
    </source>
</evidence>
<dbReference type="RefSeq" id="WP_107214629.1">
    <property type="nucleotide sequence ID" value="NZ_KZ686268.1"/>
</dbReference>